<sequence length="72" mass="8070">MEKINGRTDSTEDYLVQSRFLQNSFLAPIRVGANIFEFQVNQQLESLACKPTFSAVTTVIQAVSSKFQKKVA</sequence>
<organism evidence="1 2">
    <name type="scientific">Puccinia sorghi</name>
    <dbReference type="NCBI Taxonomy" id="27349"/>
    <lineage>
        <taxon>Eukaryota</taxon>
        <taxon>Fungi</taxon>
        <taxon>Dikarya</taxon>
        <taxon>Basidiomycota</taxon>
        <taxon>Pucciniomycotina</taxon>
        <taxon>Pucciniomycetes</taxon>
        <taxon>Pucciniales</taxon>
        <taxon>Pucciniaceae</taxon>
        <taxon>Puccinia</taxon>
    </lineage>
</organism>
<evidence type="ECO:0000313" key="2">
    <source>
        <dbReference type="Proteomes" id="UP000037035"/>
    </source>
</evidence>
<dbReference type="EMBL" id="LAVV01014655">
    <property type="protein sequence ID" value="KNZ44551.1"/>
    <property type="molecule type" value="Genomic_DNA"/>
</dbReference>
<dbReference type="Proteomes" id="UP000037035">
    <property type="component" value="Unassembled WGS sequence"/>
</dbReference>
<accession>A0A0L6U7Q7</accession>
<gene>
    <name evidence="1" type="ORF">VP01_9045g1</name>
</gene>
<keyword evidence="2" id="KW-1185">Reference proteome</keyword>
<dbReference type="AlphaFoldDB" id="A0A0L6U7Q7"/>
<protein>
    <submittedName>
        <fullName evidence="1">Uncharacterized protein</fullName>
    </submittedName>
</protein>
<evidence type="ECO:0000313" key="1">
    <source>
        <dbReference type="EMBL" id="KNZ44551.1"/>
    </source>
</evidence>
<name>A0A0L6U7Q7_9BASI</name>
<proteinExistence type="predicted"/>
<comment type="caution">
    <text evidence="1">The sequence shown here is derived from an EMBL/GenBank/DDBJ whole genome shotgun (WGS) entry which is preliminary data.</text>
</comment>
<reference evidence="1 2" key="1">
    <citation type="submission" date="2015-08" db="EMBL/GenBank/DDBJ databases">
        <title>Next Generation Sequencing and Analysis of the Genome of Puccinia sorghi L Schw, the Causal Agent of Maize Common Rust.</title>
        <authorList>
            <person name="Rochi L."/>
            <person name="Burguener G."/>
            <person name="Darino M."/>
            <person name="Turjanski A."/>
            <person name="Kreff E."/>
            <person name="Dieguez M.J."/>
            <person name="Sacco F."/>
        </authorList>
    </citation>
    <scope>NUCLEOTIDE SEQUENCE [LARGE SCALE GENOMIC DNA]</scope>
    <source>
        <strain evidence="1 2">RO10H11247</strain>
    </source>
</reference>
<dbReference type="VEuPathDB" id="FungiDB:VP01_9045g1"/>